<dbReference type="GO" id="GO:0016491">
    <property type="term" value="F:oxidoreductase activity"/>
    <property type="evidence" value="ECO:0007669"/>
    <property type="project" value="UniProtKB-ARBA"/>
</dbReference>
<reference evidence="3" key="1">
    <citation type="submission" date="2011-12" db="EMBL/GenBank/DDBJ databases">
        <title>Complete sequence of Methanoregula formicicum SMSP.</title>
        <authorList>
            <person name="Lucas S."/>
            <person name="Han J."/>
            <person name="Lapidus A."/>
            <person name="Cheng J.-F."/>
            <person name="Goodwin L."/>
            <person name="Pitluck S."/>
            <person name="Peters L."/>
            <person name="Ovchinnikova G."/>
            <person name="Teshima H."/>
            <person name="Detter J.C."/>
            <person name="Han C."/>
            <person name="Tapia R."/>
            <person name="Land M."/>
            <person name="Hauser L."/>
            <person name="Kyrpides N."/>
            <person name="Ivanova N."/>
            <person name="Pagani I."/>
            <person name="Imachi H."/>
            <person name="Tamaki H."/>
            <person name="Sekiguchi Y."/>
            <person name="Kamagata Y."/>
            <person name="Cadillo-Quiroz H."/>
            <person name="Zinder S."/>
            <person name="Liu W.-T."/>
            <person name="Woyke T."/>
        </authorList>
    </citation>
    <scope>NUCLEOTIDE SEQUENCE [LARGE SCALE GENOMIC DNA]</scope>
    <source>
        <strain evidence="3">DSM 22288 / NBRC 105244 / SMSP</strain>
    </source>
</reference>
<dbReference type="PROSITE" id="PS51379">
    <property type="entry name" value="4FE4S_FER_2"/>
    <property type="match status" value="1"/>
</dbReference>
<dbReference type="InterPro" id="IPR053135">
    <property type="entry name" value="AKR2_Oxidoreductase"/>
</dbReference>
<accession>L0HKG0</accession>
<dbReference type="PANTHER" id="PTHR43312">
    <property type="entry name" value="D-THREO-ALDOSE 1-DEHYDROGENASE"/>
    <property type="match status" value="1"/>
</dbReference>
<dbReference type="SUPFAM" id="SSF51430">
    <property type="entry name" value="NAD(P)-linked oxidoreductase"/>
    <property type="match status" value="1"/>
</dbReference>
<gene>
    <name evidence="2" type="ordered locus">Metfor_2825</name>
</gene>
<dbReference type="EMBL" id="CP003167">
    <property type="protein sequence ID" value="AGB03808.1"/>
    <property type="molecule type" value="Genomic_DNA"/>
</dbReference>
<dbReference type="InterPro" id="IPR023210">
    <property type="entry name" value="NADP_OxRdtase_dom"/>
</dbReference>
<dbReference type="PANTHER" id="PTHR43312:SF2">
    <property type="entry name" value="OXIDOREDUCTASE"/>
    <property type="match status" value="1"/>
</dbReference>
<dbReference type="Pfam" id="PF00248">
    <property type="entry name" value="Aldo_ket_red"/>
    <property type="match status" value="1"/>
</dbReference>
<reference evidence="2 3" key="2">
    <citation type="journal article" date="2014" name="Genome Announc.">
        <title>Complete Genome Sequence of Methanoregula formicica SMSPT, a Mesophilic Hydrogenotrophic Methanogen Isolated from a Methanogenic Upflow Anaerobic Sludge Blanket Reactor.</title>
        <authorList>
            <person name="Yamamoto K."/>
            <person name="Tamaki H."/>
            <person name="Cadillo-Quiroz H."/>
            <person name="Imachi H."/>
            <person name="Kyrpides N."/>
            <person name="Woyke T."/>
            <person name="Goodwin L."/>
            <person name="Zinder S.H."/>
            <person name="Kamagata Y."/>
            <person name="Liu W.T."/>
        </authorList>
    </citation>
    <scope>NUCLEOTIDE SEQUENCE [LARGE SCALE GENOMIC DNA]</scope>
    <source>
        <strain evidence="3">DSM 22288 / NBRC 105244 / SMSP</strain>
    </source>
</reference>
<sequence length="411" mass="45925">MVFPMLYRTVPKSGDRLSALGFGCMRLPSKGRSVDEERAIRQIRHAIDSGVNYFDTAPVYHFGKSEQVLAKALEGGYREKIRIATKLPHWEVFEREDMDRILNGQLEILRTDHIDYYLLHSLAGKSFRIMKDLGVLEFLDAAKTDGRIIHAGFSFHGILDDFKNIVDAYDWDFCQIQYNYLDEKIQAGTEGLKYAAAKGLAVMIMEPLRGGNLAGRTPGSVEKIWAESPVKRSPAEWGLRWVWDHPEVTVVLSGMNDEAHIDENIRVAGEALPGSLTPDEQALIGRVRDEYRRLMKVGCTGCGYCMPCPAGVDIPGVFSSYNAHALFPHDPAGKFQYIGRHGGLMGEKTAAGLCRQCGKCAKACPQHLPIPSLMKEVSREMEGMMDIAVPVMKGGLWCINRAKRVKRFFLG</sequence>
<evidence type="ECO:0000313" key="3">
    <source>
        <dbReference type="Proteomes" id="UP000010824"/>
    </source>
</evidence>
<feature type="domain" description="4Fe-4S ferredoxin-type" evidence="1">
    <location>
        <begin position="345"/>
        <end position="376"/>
    </location>
</feature>
<evidence type="ECO:0000313" key="2">
    <source>
        <dbReference type="EMBL" id="AGB03808.1"/>
    </source>
</evidence>
<dbReference type="KEGG" id="mfo:Metfor_2825"/>
<dbReference type="PROSITE" id="PS00198">
    <property type="entry name" value="4FE4S_FER_1"/>
    <property type="match status" value="1"/>
</dbReference>
<dbReference type="InterPro" id="IPR036812">
    <property type="entry name" value="NAD(P)_OxRdtase_dom_sf"/>
</dbReference>
<dbReference type="InterPro" id="IPR017896">
    <property type="entry name" value="4Fe4S_Fe-S-bd"/>
</dbReference>
<dbReference type="Proteomes" id="UP000010824">
    <property type="component" value="Chromosome"/>
</dbReference>
<dbReference type="Pfam" id="PF13534">
    <property type="entry name" value="Fer4_17"/>
    <property type="match status" value="1"/>
</dbReference>
<name>L0HKG0_METFS</name>
<proteinExistence type="predicted"/>
<dbReference type="InterPro" id="IPR017900">
    <property type="entry name" value="4Fe4S_Fe_S_CS"/>
</dbReference>
<organism evidence="2 3">
    <name type="scientific">Methanoregula formicica (strain DSM 22288 / NBRC 105244 / SMSP)</name>
    <dbReference type="NCBI Taxonomy" id="593750"/>
    <lineage>
        <taxon>Archaea</taxon>
        <taxon>Methanobacteriati</taxon>
        <taxon>Methanobacteriota</taxon>
        <taxon>Stenosarchaea group</taxon>
        <taxon>Methanomicrobia</taxon>
        <taxon>Methanomicrobiales</taxon>
        <taxon>Methanoregulaceae</taxon>
        <taxon>Methanoregula</taxon>
    </lineage>
</organism>
<evidence type="ECO:0000259" key="1">
    <source>
        <dbReference type="PROSITE" id="PS51379"/>
    </source>
</evidence>
<dbReference type="AlphaFoldDB" id="L0HKG0"/>
<protein>
    <submittedName>
        <fullName evidence="2">Putative oxidoreductase of aldo/keto reductase family</fullName>
    </submittedName>
</protein>
<dbReference type="STRING" id="593750.Metfor_2825"/>
<dbReference type="Gene3D" id="3.20.20.100">
    <property type="entry name" value="NADP-dependent oxidoreductase domain"/>
    <property type="match status" value="1"/>
</dbReference>
<dbReference type="eggNOG" id="arCOG01625">
    <property type="taxonomic scope" value="Archaea"/>
</dbReference>
<dbReference type="HOGENOM" id="CLU_023205_3_2_2"/>
<dbReference type="InParanoid" id="L0HKG0"/>
<dbReference type="SUPFAM" id="SSF46548">
    <property type="entry name" value="alpha-helical ferredoxin"/>
    <property type="match status" value="1"/>
</dbReference>
<keyword evidence="3" id="KW-1185">Reference proteome</keyword>
<dbReference type="CDD" id="cd19096">
    <property type="entry name" value="AKR_Fe-S_oxidoreductase"/>
    <property type="match status" value="1"/>
</dbReference>